<organism evidence="1">
    <name type="scientific">Ixodes ricinus</name>
    <name type="common">Common tick</name>
    <name type="synonym">Acarus ricinus</name>
    <dbReference type="NCBI Taxonomy" id="34613"/>
    <lineage>
        <taxon>Eukaryota</taxon>
        <taxon>Metazoa</taxon>
        <taxon>Ecdysozoa</taxon>
        <taxon>Arthropoda</taxon>
        <taxon>Chelicerata</taxon>
        <taxon>Arachnida</taxon>
        <taxon>Acari</taxon>
        <taxon>Parasitiformes</taxon>
        <taxon>Ixodida</taxon>
        <taxon>Ixodoidea</taxon>
        <taxon>Ixodidae</taxon>
        <taxon>Ixodinae</taxon>
        <taxon>Ixodes</taxon>
    </lineage>
</organism>
<evidence type="ECO:0000313" key="1">
    <source>
        <dbReference type="EMBL" id="JAC93573.1"/>
    </source>
</evidence>
<protein>
    <submittedName>
        <fullName evidence="1">Uncharacterized protein</fullName>
    </submittedName>
</protein>
<name>A0A090XEW4_IXORI</name>
<proteinExistence type="evidence at transcript level"/>
<sequence length="133" mass="15150">MRLVLVERIRLGFTSLQGLDLCPHQKHLQGAIDKCHGKLSKLGEISKQLADITSTYEKQCAEELAPGASSAEIQRMRCVDHHFEKQFHRCWAGVLDDDRQLFYFQSDAGFTNEDVHIFKESIKCKFGVLGIEL</sequence>
<accession>A0A090XEW4</accession>
<dbReference type="AlphaFoldDB" id="A0A090XEW4"/>
<dbReference type="EMBL" id="GBIH01001137">
    <property type="protein sequence ID" value="JAC93573.1"/>
    <property type="molecule type" value="mRNA"/>
</dbReference>
<reference evidence="1" key="1">
    <citation type="journal article" date="2015" name="PLoS Negl. Trop. Dis.">
        <title>Deep Sequencing Analysis of the Ixodes ricinus Haemocytome.</title>
        <authorList>
            <person name="Kotsyfakis M."/>
            <person name="Kopacek P."/>
            <person name="Franta Z."/>
            <person name="Pedra J.H."/>
            <person name="Ribeiro J.M."/>
        </authorList>
    </citation>
    <scope>NUCLEOTIDE SEQUENCE</scope>
</reference>